<comment type="caution">
    <text evidence="1">The sequence shown here is derived from an EMBL/GenBank/DDBJ whole genome shotgun (WGS) entry which is preliminary data.</text>
</comment>
<name>A0A6G1EBY6_9ORYZ</name>
<gene>
    <name evidence="1" type="ORF">E2562_001034</name>
</gene>
<evidence type="ECO:0000313" key="2">
    <source>
        <dbReference type="Proteomes" id="UP000479710"/>
    </source>
</evidence>
<keyword evidence="2" id="KW-1185">Reference proteome</keyword>
<dbReference type="EMBL" id="SPHZ02000003">
    <property type="protein sequence ID" value="KAF0922625.1"/>
    <property type="molecule type" value="Genomic_DNA"/>
</dbReference>
<reference evidence="1 2" key="1">
    <citation type="submission" date="2019-11" db="EMBL/GenBank/DDBJ databases">
        <title>Whole genome sequence of Oryza granulata.</title>
        <authorList>
            <person name="Li W."/>
        </authorList>
    </citation>
    <scope>NUCLEOTIDE SEQUENCE [LARGE SCALE GENOMIC DNA]</scope>
    <source>
        <strain evidence="2">cv. Menghai</strain>
        <tissue evidence="1">Leaf</tissue>
    </source>
</reference>
<sequence>MLLMVVRLGTTRPRRSPTSAFRVFQREDRDVISDTGKFKLSTTGPSCRRSTAACCSSEKAAPDSTKR</sequence>
<protein>
    <submittedName>
        <fullName evidence="1">Uncharacterized protein</fullName>
    </submittedName>
</protein>
<organism evidence="1 2">
    <name type="scientific">Oryza meyeriana var. granulata</name>
    <dbReference type="NCBI Taxonomy" id="110450"/>
    <lineage>
        <taxon>Eukaryota</taxon>
        <taxon>Viridiplantae</taxon>
        <taxon>Streptophyta</taxon>
        <taxon>Embryophyta</taxon>
        <taxon>Tracheophyta</taxon>
        <taxon>Spermatophyta</taxon>
        <taxon>Magnoliopsida</taxon>
        <taxon>Liliopsida</taxon>
        <taxon>Poales</taxon>
        <taxon>Poaceae</taxon>
        <taxon>BOP clade</taxon>
        <taxon>Oryzoideae</taxon>
        <taxon>Oryzeae</taxon>
        <taxon>Oryzinae</taxon>
        <taxon>Oryza</taxon>
        <taxon>Oryza meyeriana</taxon>
    </lineage>
</organism>
<dbReference type="AlphaFoldDB" id="A0A6G1EBY6"/>
<accession>A0A6G1EBY6</accession>
<evidence type="ECO:0000313" key="1">
    <source>
        <dbReference type="EMBL" id="KAF0922625.1"/>
    </source>
</evidence>
<dbReference type="Proteomes" id="UP000479710">
    <property type="component" value="Unassembled WGS sequence"/>
</dbReference>
<proteinExistence type="predicted"/>